<dbReference type="RefSeq" id="WP_111252226.1">
    <property type="nucleotide sequence ID" value="NZ_QKWH01000020.1"/>
</dbReference>
<dbReference type="SUPFAM" id="SSF53697">
    <property type="entry name" value="SIS domain"/>
    <property type="match status" value="1"/>
</dbReference>
<feature type="domain" description="SIS" evidence="5">
    <location>
        <begin position="129"/>
        <end position="269"/>
    </location>
</feature>
<evidence type="ECO:0000256" key="2">
    <source>
        <dbReference type="ARBA" id="ARBA00023125"/>
    </source>
</evidence>
<feature type="domain" description="HTH rpiR-type" evidence="4">
    <location>
        <begin position="3"/>
        <end position="79"/>
    </location>
</feature>
<dbReference type="InterPro" id="IPR001347">
    <property type="entry name" value="SIS_dom"/>
</dbReference>
<dbReference type="GO" id="GO:0003677">
    <property type="term" value="F:DNA binding"/>
    <property type="evidence" value="ECO:0007669"/>
    <property type="project" value="UniProtKB-KW"/>
</dbReference>
<evidence type="ECO:0000256" key="1">
    <source>
        <dbReference type="ARBA" id="ARBA00023015"/>
    </source>
</evidence>
<dbReference type="Pfam" id="PF01418">
    <property type="entry name" value="HTH_6"/>
    <property type="match status" value="1"/>
</dbReference>
<comment type="caution">
    <text evidence="6">The sequence shown here is derived from an EMBL/GenBank/DDBJ whole genome shotgun (WGS) entry which is preliminary data.</text>
</comment>
<dbReference type="AlphaFoldDB" id="A0A2W5Y224"/>
<protein>
    <submittedName>
        <fullName evidence="6">RpiR family transcriptional regulator</fullName>
    </submittedName>
</protein>
<accession>A0A2W5Y224</accession>
<dbReference type="PROSITE" id="PS51071">
    <property type="entry name" value="HTH_RPIR"/>
    <property type="match status" value="1"/>
</dbReference>
<evidence type="ECO:0000259" key="5">
    <source>
        <dbReference type="PROSITE" id="PS51464"/>
    </source>
</evidence>
<dbReference type="PANTHER" id="PTHR30514">
    <property type="entry name" value="GLUCOKINASE"/>
    <property type="match status" value="1"/>
</dbReference>
<dbReference type="Proteomes" id="UP000248783">
    <property type="component" value="Unassembled WGS sequence"/>
</dbReference>
<dbReference type="GO" id="GO:0003700">
    <property type="term" value="F:DNA-binding transcription factor activity"/>
    <property type="evidence" value="ECO:0007669"/>
    <property type="project" value="InterPro"/>
</dbReference>
<organism evidence="6 7">
    <name type="scientific">Xylanimonas oleitrophica</name>
    <dbReference type="NCBI Taxonomy" id="2607479"/>
    <lineage>
        <taxon>Bacteria</taxon>
        <taxon>Bacillati</taxon>
        <taxon>Actinomycetota</taxon>
        <taxon>Actinomycetes</taxon>
        <taxon>Micrococcales</taxon>
        <taxon>Promicromonosporaceae</taxon>
        <taxon>Xylanimonas</taxon>
    </lineage>
</organism>
<dbReference type="InterPro" id="IPR035472">
    <property type="entry name" value="RpiR-like_SIS"/>
</dbReference>
<dbReference type="GO" id="GO:0097367">
    <property type="term" value="F:carbohydrate derivative binding"/>
    <property type="evidence" value="ECO:0007669"/>
    <property type="project" value="InterPro"/>
</dbReference>
<keyword evidence="2" id="KW-0238">DNA-binding</keyword>
<dbReference type="Gene3D" id="3.40.50.10490">
    <property type="entry name" value="Glucose-6-phosphate isomerase like protein, domain 1"/>
    <property type="match status" value="1"/>
</dbReference>
<dbReference type="InterPro" id="IPR047640">
    <property type="entry name" value="RpiR-like"/>
</dbReference>
<dbReference type="InterPro" id="IPR000281">
    <property type="entry name" value="HTH_RpiR"/>
</dbReference>
<gene>
    <name evidence="6" type="ORF">DNL40_15790</name>
</gene>
<dbReference type="SUPFAM" id="SSF46689">
    <property type="entry name" value="Homeodomain-like"/>
    <property type="match status" value="1"/>
</dbReference>
<dbReference type="Pfam" id="PF01380">
    <property type="entry name" value="SIS"/>
    <property type="match status" value="1"/>
</dbReference>
<evidence type="ECO:0000313" key="7">
    <source>
        <dbReference type="Proteomes" id="UP000248783"/>
    </source>
</evidence>
<keyword evidence="1" id="KW-0805">Transcription regulation</keyword>
<keyword evidence="7" id="KW-1185">Reference proteome</keyword>
<dbReference type="GO" id="GO:1901135">
    <property type="term" value="P:carbohydrate derivative metabolic process"/>
    <property type="evidence" value="ECO:0007669"/>
    <property type="project" value="InterPro"/>
</dbReference>
<name>A0A2W5Y224_9MICO</name>
<dbReference type="CDD" id="cd05013">
    <property type="entry name" value="SIS_RpiR"/>
    <property type="match status" value="1"/>
</dbReference>
<dbReference type="PROSITE" id="PS51464">
    <property type="entry name" value="SIS"/>
    <property type="match status" value="1"/>
</dbReference>
<proteinExistence type="predicted"/>
<dbReference type="Gene3D" id="1.10.10.10">
    <property type="entry name" value="Winged helix-like DNA-binding domain superfamily/Winged helix DNA-binding domain"/>
    <property type="match status" value="1"/>
</dbReference>
<dbReference type="EMBL" id="QKWH01000020">
    <property type="protein sequence ID" value="PZR51554.1"/>
    <property type="molecule type" value="Genomic_DNA"/>
</dbReference>
<dbReference type="InterPro" id="IPR046348">
    <property type="entry name" value="SIS_dom_sf"/>
</dbReference>
<reference evidence="6 7" key="1">
    <citation type="submission" date="2018-06" db="EMBL/GenBank/DDBJ databases">
        <title>Whole genome sequencing of a novel hydrocarbon degrading bacterial strain, PW21 isolated from oil contaminated produced water sample.</title>
        <authorList>
            <person name="Nagkirti P."/>
            <person name="Shaikh A."/>
            <person name="Gowdaman V."/>
            <person name="Engineer A.E."/>
            <person name="Dagar S."/>
            <person name="Dhakephalkar P.K."/>
        </authorList>
    </citation>
    <scope>NUCLEOTIDE SEQUENCE [LARGE SCALE GENOMIC DNA]</scope>
    <source>
        <strain evidence="6 7">PW21</strain>
    </source>
</reference>
<keyword evidence="3" id="KW-0804">Transcription</keyword>
<dbReference type="PANTHER" id="PTHR30514:SF1">
    <property type="entry name" value="HTH-TYPE TRANSCRIPTIONAL REGULATOR HEXR-RELATED"/>
    <property type="match status" value="1"/>
</dbReference>
<evidence type="ECO:0000256" key="3">
    <source>
        <dbReference type="ARBA" id="ARBA00023163"/>
    </source>
</evidence>
<evidence type="ECO:0000313" key="6">
    <source>
        <dbReference type="EMBL" id="PZR51554.1"/>
    </source>
</evidence>
<evidence type="ECO:0000259" key="4">
    <source>
        <dbReference type="PROSITE" id="PS51071"/>
    </source>
</evidence>
<sequence length="291" mass="30754">MSADVLVRLRQELPTLRPAEARIAQAVLDDPPGVVSSTITELAARASTSQATVVRFCRAVGYAGYPEFRIDLAQATSRRELELERSGITEGEIEDGDSAAAVVSKIAFHEARTIEETARLLDVEALEKVAEAVSSADRVDVFGVGSSGLASQDLAQRLMRAGLLATAPVDPHQQLTQAALLGPGTVAVAISHTGTTVEPYQALSLARERGALAVAITNFPSSPLAAAADVVLTTTARETRFRPGAMSGRIAQLALVDLLFVRVVQRRHDCAAAALRATTEAVSPRRLDPKA</sequence>
<dbReference type="InterPro" id="IPR036388">
    <property type="entry name" value="WH-like_DNA-bd_sf"/>
</dbReference>
<dbReference type="InterPro" id="IPR009057">
    <property type="entry name" value="Homeodomain-like_sf"/>
</dbReference>